<name>A0ABV4WDY7_9CYAN</name>
<comment type="subcellular location">
    <subcellularLocation>
        <location evidence="1">Cell membrane</location>
        <topology evidence="1">Multi-pass membrane protein</topology>
    </subcellularLocation>
</comment>
<comment type="caution">
    <text evidence="8">The sequence shown here is derived from an EMBL/GenBank/DDBJ whole genome shotgun (WGS) entry which is preliminary data.</text>
</comment>
<dbReference type="InterPro" id="IPR003807">
    <property type="entry name" value="DUF202"/>
</dbReference>
<organism evidence="8 9">
    <name type="scientific">Floridaenema evergladense BLCC-F167</name>
    <dbReference type="NCBI Taxonomy" id="3153639"/>
    <lineage>
        <taxon>Bacteria</taxon>
        <taxon>Bacillati</taxon>
        <taxon>Cyanobacteriota</taxon>
        <taxon>Cyanophyceae</taxon>
        <taxon>Oscillatoriophycideae</taxon>
        <taxon>Aerosakkonematales</taxon>
        <taxon>Aerosakkonemataceae</taxon>
        <taxon>Floridanema</taxon>
        <taxon>Floridanema evergladense</taxon>
    </lineage>
</organism>
<feature type="transmembrane region" description="Helical" evidence="6">
    <location>
        <begin position="82"/>
        <end position="104"/>
    </location>
</feature>
<dbReference type="InterPro" id="IPR052053">
    <property type="entry name" value="IM_YidH-like"/>
</dbReference>
<dbReference type="PANTHER" id="PTHR34187">
    <property type="entry name" value="FGR18P"/>
    <property type="match status" value="1"/>
</dbReference>
<evidence type="ECO:0000256" key="1">
    <source>
        <dbReference type="ARBA" id="ARBA00004651"/>
    </source>
</evidence>
<feature type="domain" description="DUF202" evidence="7">
    <location>
        <begin position="41"/>
        <end position="111"/>
    </location>
</feature>
<dbReference type="RefSeq" id="WP_413275768.1">
    <property type="nucleotide sequence ID" value="NZ_JBHFNT010000027.1"/>
</dbReference>
<evidence type="ECO:0000256" key="6">
    <source>
        <dbReference type="SAM" id="Phobius"/>
    </source>
</evidence>
<keyword evidence="2" id="KW-1003">Cell membrane</keyword>
<keyword evidence="5 6" id="KW-0472">Membrane</keyword>
<reference evidence="8 9" key="1">
    <citation type="submission" date="2024-09" db="EMBL/GenBank/DDBJ databases">
        <title>Floridaenema gen nov. (Aerosakkonemataceae, Aerosakkonematales ord. nov., Cyanobacteria) from benthic tropical and subtropical fresh waters, with the description of four new species.</title>
        <authorList>
            <person name="Moretto J.A."/>
            <person name="Berthold D.E."/>
            <person name="Lefler F.W."/>
            <person name="Huang I.-S."/>
            <person name="Laughinghouse H. IV."/>
        </authorList>
    </citation>
    <scope>NUCLEOTIDE SEQUENCE [LARGE SCALE GENOMIC DNA]</scope>
    <source>
        <strain evidence="8 9">BLCC-F167</strain>
    </source>
</reference>
<protein>
    <submittedName>
        <fullName evidence="8">YidH family protein</fullName>
    </submittedName>
</protein>
<sequence length="155" mass="17204">MEPPQETSDYPKTIEPLAQVNSELAAKKAVTRAKTSSERTRDHLANERTYLAWMRTAIALTGFGVLIARLRYLISPDVPGTGYGWALGLLFAGIGLLTVLLSTQHYFWVLSAIDADTYQPSKRWVILFSLVVMLLGTGVIYVLLTMPSNLKISIF</sequence>
<gene>
    <name evidence="8" type="ORF">ACE1CA_02105</name>
</gene>
<dbReference type="EMBL" id="JBHFNT010000027">
    <property type="protein sequence ID" value="MFB2833305.1"/>
    <property type="molecule type" value="Genomic_DNA"/>
</dbReference>
<evidence type="ECO:0000256" key="2">
    <source>
        <dbReference type="ARBA" id="ARBA00022475"/>
    </source>
</evidence>
<keyword evidence="3 6" id="KW-0812">Transmembrane</keyword>
<dbReference type="Proteomes" id="UP001576780">
    <property type="component" value="Unassembled WGS sequence"/>
</dbReference>
<dbReference type="Pfam" id="PF02656">
    <property type="entry name" value="DUF202"/>
    <property type="match status" value="1"/>
</dbReference>
<evidence type="ECO:0000313" key="8">
    <source>
        <dbReference type="EMBL" id="MFB2833305.1"/>
    </source>
</evidence>
<accession>A0ABV4WDY7</accession>
<feature type="transmembrane region" description="Helical" evidence="6">
    <location>
        <begin position="124"/>
        <end position="144"/>
    </location>
</feature>
<keyword evidence="9" id="KW-1185">Reference proteome</keyword>
<proteinExistence type="predicted"/>
<keyword evidence="4 6" id="KW-1133">Transmembrane helix</keyword>
<evidence type="ECO:0000256" key="5">
    <source>
        <dbReference type="ARBA" id="ARBA00023136"/>
    </source>
</evidence>
<evidence type="ECO:0000256" key="3">
    <source>
        <dbReference type="ARBA" id="ARBA00022692"/>
    </source>
</evidence>
<dbReference type="PANTHER" id="PTHR34187:SF2">
    <property type="entry name" value="DUF202 DOMAIN-CONTAINING PROTEIN"/>
    <property type="match status" value="1"/>
</dbReference>
<evidence type="ECO:0000259" key="7">
    <source>
        <dbReference type="Pfam" id="PF02656"/>
    </source>
</evidence>
<evidence type="ECO:0000256" key="4">
    <source>
        <dbReference type="ARBA" id="ARBA00022989"/>
    </source>
</evidence>
<evidence type="ECO:0000313" key="9">
    <source>
        <dbReference type="Proteomes" id="UP001576780"/>
    </source>
</evidence>
<feature type="transmembrane region" description="Helical" evidence="6">
    <location>
        <begin position="50"/>
        <end position="70"/>
    </location>
</feature>